<evidence type="ECO:0000256" key="3">
    <source>
        <dbReference type="ARBA" id="ARBA00022692"/>
    </source>
</evidence>
<evidence type="ECO:0000256" key="10">
    <source>
        <dbReference type="PROSITE-ProRule" id="PRU00703"/>
    </source>
</evidence>
<dbReference type="InterPro" id="IPR001807">
    <property type="entry name" value="ClC"/>
</dbReference>
<evidence type="ECO:0000256" key="4">
    <source>
        <dbReference type="ARBA" id="ARBA00022737"/>
    </source>
</evidence>
<evidence type="ECO:0000256" key="12">
    <source>
        <dbReference type="SAM" id="MobiDB-lite"/>
    </source>
</evidence>
<dbReference type="InterPro" id="IPR000644">
    <property type="entry name" value="CBS_dom"/>
</dbReference>
<protein>
    <recommendedName>
        <fullName evidence="11">Chloride channel protein</fullName>
    </recommendedName>
</protein>
<feature type="transmembrane region" description="Helical" evidence="11">
    <location>
        <begin position="535"/>
        <end position="552"/>
    </location>
</feature>
<dbReference type="InterPro" id="IPR051280">
    <property type="entry name" value="Cl-channel/antiporter"/>
</dbReference>
<keyword evidence="6 11" id="KW-0406">Ion transport</keyword>
<feature type="transmembrane region" description="Helical" evidence="11">
    <location>
        <begin position="191"/>
        <end position="211"/>
    </location>
</feature>
<dbReference type="PRINTS" id="PR00762">
    <property type="entry name" value="CLCHANNEL"/>
</dbReference>
<evidence type="ECO:0000256" key="9">
    <source>
        <dbReference type="ARBA" id="ARBA00023214"/>
    </source>
</evidence>
<keyword evidence="3 11" id="KW-0812">Transmembrane</keyword>
<dbReference type="InterPro" id="IPR014743">
    <property type="entry name" value="Cl-channel_core"/>
</dbReference>
<keyword evidence="7 10" id="KW-0129">CBS domain</keyword>
<organism evidence="14 15">
    <name type="scientific">Paralvinella palmiformis</name>
    <dbReference type="NCBI Taxonomy" id="53620"/>
    <lineage>
        <taxon>Eukaryota</taxon>
        <taxon>Metazoa</taxon>
        <taxon>Spiralia</taxon>
        <taxon>Lophotrochozoa</taxon>
        <taxon>Annelida</taxon>
        <taxon>Polychaeta</taxon>
        <taxon>Sedentaria</taxon>
        <taxon>Canalipalpata</taxon>
        <taxon>Terebellida</taxon>
        <taxon>Terebelliformia</taxon>
        <taxon>Alvinellidae</taxon>
        <taxon>Paralvinella</taxon>
    </lineage>
</organism>
<feature type="transmembrane region" description="Helical" evidence="11">
    <location>
        <begin position="471"/>
        <end position="493"/>
    </location>
</feature>
<evidence type="ECO:0000256" key="1">
    <source>
        <dbReference type="ARBA" id="ARBA00004141"/>
    </source>
</evidence>
<dbReference type="SUPFAM" id="SSF54631">
    <property type="entry name" value="CBS-domain pair"/>
    <property type="match status" value="1"/>
</dbReference>
<keyword evidence="15" id="KW-1185">Reference proteome</keyword>
<dbReference type="Gene3D" id="1.10.3080.10">
    <property type="entry name" value="Clc chloride channel"/>
    <property type="match status" value="1"/>
</dbReference>
<dbReference type="InterPro" id="IPR046342">
    <property type="entry name" value="CBS_dom_sf"/>
</dbReference>
<evidence type="ECO:0000256" key="8">
    <source>
        <dbReference type="ARBA" id="ARBA00023136"/>
    </source>
</evidence>
<dbReference type="PANTHER" id="PTHR11689">
    <property type="entry name" value="CHLORIDE CHANNEL PROTEIN CLC FAMILY MEMBER"/>
    <property type="match status" value="1"/>
</dbReference>
<comment type="similarity">
    <text evidence="11">Belongs to the chloride channel (TC 2.A.49) family.</text>
</comment>
<dbReference type="EMBL" id="JAODUP010000026">
    <property type="protein sequence ID" value="KAK2167560.1"/>
    <property type="molecule type" value="Genomic_DNA"/>
</dbReference>
<gene>
    <name evidence="14" type="ORF">LSH36_26g05032</name>
</gene>
<evidence type="ECO:0000313" key="14">
    <source>
        <dbReference type="EMBL" id="KAK2167560.1"/>
    </source>
</evidence>
<evidence type="ECO:0000256" key="7">
    <source>
        <dbReference type="ARBA" id="ARBA00023122"/>
    </source>
</evidence>
<accession>A0AAD9NEZ4</accession>
<dbReference type="CDD" id="cd03685">
    <property type="entry name" value="ClC_6_like"/>
    <property type="match status" value="1"/>
</dbReference>
<feature type="transmembrane region" description="Helical" evidence="11">
    <location>
        <begin position="340"/>
        <end position="360"/>
    </location>
</feature>
<evidence type="ECO:0000259" key="13">
    <source>
        <dbReference type="PROSITE" id="PS51371"/>
    </source>
</evidence>
<dbReference type="SUPFAM" id="SSF81340">
    <property type="entry name" value="Clc chloride channel"/>
    <property type="match status" value="1"/>
</dbReference>
<evidence type="ECO:0000313" key="15">
    <source>
        <dbReference type="Proteomes" id="UP001208570"/>
    </source>
</evidence>
<dbReference type="Proteomes" id="UP001208570">
    <property type="component" value="Unassembled WGS sequence"/>
</dbReference>
<feature type="domain" description="CBS" evidence="13">
    <location>
        <begin position="589"/>
        <end position="660"/>
    </location>
</feature>
<feature type="transmembrane region" description="Helical" evidence="11">
    <location>
        <begin position="94"/>
        <end position="115"/>
    </location>
</feature>
<feature type="transmembrane region" description="Helical" evidence="11">
    <location>
        <begin position="380"/>
        <end position="400"/>
    </location>
</feature>
<comment type="caution">
    <text evidence="14">The sequence shown here is derived from an EMBL/GenBank/DDBJ whole genome shotgun (WGS) entry which is preliminary data.</text>
</comment>
<reference evidence="14" key="1">
    <citation type="journal article" date="2023" name="Mol. Biol. Evol.">
        <title>Third-Generation Sequencing Reveals the Adaptive Role of the Epigenome in Three Deep-Sea Polychaetes.</title>
        <authorList>
            <person name="Perez M."/>
            <person name="Aroh O."/>
            <person name="Sun Y."/>
            <person name="Lan Y."/>
            <person name="Juniper S.K."/>
            <person name="Young C.R."/>
            <person name="Angers B."/>
            <person name="Qian P.Y."/>
        </authorList>
    </citation>
    <scope>NUCLEOTIDE SEQUENCE</scope>
    <source>
        <strain evidence="14">P08H-3</strain>
    </source>
</reference>
<dbReference type="GO" id="GO:0005254">
    <property type="term" value="F:chloride channel activity"/>
    <property type="evidence" value="ECO:0007669"/>
    <property type="project" value="UniProtKB-UniRule"/>
</dbReference>
<dbReference type="Pfam" id="PF00654">
    <property type="entry name" value="Voltage_CLC"/>
    <property type="match status" value="1"/>
</dbReference>
<keyword evidence="4" id="KW-0677">Repeat</keyword>
<keyword evidence="9 11" id="KW-0868">Chloride</keyword>
<comment type="subcellular location">
    <subcellularLocation>
        <location evidence="1 11">Membrane</location>
        <topology evidence="1 11">Multi-pass membrane protein</topology>
    </subcellularLocation>
</comment>
<dbReference type="PROSITE" id="PS51371">
    <property type="entry name" value="CBS"/>
    <property type="match status" value="1"/>
</dbReference>
<feature type="transmembrane region" description="Helical" evidence="11">
    <location>
        <begin position="448"/>
        <end position="465"/>
    </location>
</feature>
<feature type="transmembrane region" description="Helical" evidence="11">
    <location>
        <begin position="290"/>
        <end position="309"/>
    </location>
</feature>
<dbReference type="PANTHER" id="PTHR11689:SF136">
    <property type="entry name" value="H(+)_CL(-) EXCHANGE TRANSPORTER 7"/>
    <property type="match status" value="1"/>
</dbReference>
<dbReference type="AlphaFoldDB" id="A0AAD9NEZ4"/>
<name>A0AAD9NEZ4_9ANNE</name>
<feature type="transmembrane region" description="Helical" evidence="11">
    <location>
        <begin position="136"/>
        <end position="160"/>
    </location>
</feature>
<evidence type="ECO:0000256" key="2">
    <source>
        <dbReference type="ARBA" id="ARBA00022448"/>
    </source>
</evidence>
<feature type="region of interest" description="Disordered" evidence="12">
    <location>
        <begin position="1"/>
        <end position="38"/>
    </location>
</feature>
<dbReference type="GO" id="GO:0005765">
    <property type="term" value="C:lysosomal membrane"/>
    <property type="evidence" value="ECO:0007669"/>
    <property type="project" value="TreeGrafter"/>
</dbReference>
<keyword evidence="2 11" id="KW-0813">Transport</keyword>
<feature type="compositionally biased region" description="Polar residues" evidence="12">
    <location>
        <begin position="18"/>
        <end position="30"/>
    </location>
</feature>
<feature type="transmembrane region" description="Helical" evidence="11">
    <location>
        <begin position="255"/>
        <end position="278"/>
    </location>
</feature>
<evidence type="ECO:0000256" key="6">
    <source>
        <dbReference type="ARBA" id="ARBA00023065"/>
    </source>
</evidence>
<keyword evidence="5 11" id="KW-1133">Transmembrane helix</keyword>
<keyword evidence="8 11" id="KW-0472">Membrane</keyword>
<evidence type="ECO:0000256" key="11">
    <source>
        <dbReference type="RuleBase" id="RU361221"/>
    </source>
</evidence>
<dbReference type="SMART" id="SM00116">
    <property type="entry name" value="CBS"/>
    <property type="match status" value="1"/>
</dbReference>
<proteinExistence type="inferred from homology"/>
<evidence type="ECO:0000256" key="5">
    <source>
        <dbReference type="ARBA" id="ARBA00022989"/>
    </source>
</evidence>
<sequence>MDDSSEISPLLQERTDDTPSYQAYNTSESGHSPDGLISAAVSDDGLISGDKEDPHLLNAKFEGLDYDVCENVLYQKEEKAKDEKQILRQQVARWVVMFFIGFLTALIACAIDIGIKTMSKLKFHVIKIYFDQCMDYSCLVIPFLLWVALDVAFVFCAALLTAYGEPVAAGSGIPQIKCFLNGVKIPHVVRIKTLFCKVIGVMMSVVGGLAIGKEGPMIHSGAVVAAGISQGRSSTFRIDCKIFEYFRHDHEKRDFVAAGAAAGVSAAFGAPVGGVLFSLEEGASFWNQGLTWRIFFASMVSTFTLNVFLSMYHGKAWQLSYAGLLNFGKFEDITYNGAEIPLYILMGIVGGLLGALFNHINLKLSIFRNQYLSKPWKQVFEAVLVACTTTTVAFILTYTVKDCQALGKDPTLHPLQVHCHDGQYSSMSALWFQTPEESVNSLFHDQKVALFGLFYFLLACWTYGLSVPSGLFIPSLLTGAAWGRLFGIALYSWFPDADWVDPGKFALVGAAAQLGGVVRMTISLTVILIEATGNISFGLPIMIVLMIAKWVGDIFNEGLYDIHIDLQGVPLLHWEPPPMTSHIPAKEVMSYPVTTLRTTENVGRIVDILKKEGHVGFPIVDNYDPDAPPRLCHRFGCLRGLISRSQLIVLLKYKAFNHPTTGKTPNTVQLNTHHFTEIYPRFPSIHVGITEPHE</sequence>